<reference evidence="2 3" key="1">
    <citation type="journal article" date="2023" name="Sci. Data">
        <title>Genome assembly of the Korean intertidal mud-creeper Batillaria attramentaria.</title>
        <authorList>
            <person name="Patra A.K."/>
            <person name="Ho P.T."/>
            <person name="Jun S."/>
            <person name="Lee S.J."/>
            <person name="Kim Y."/>
            <person name="Won Y.J."/>
        </authorList>
    </citation>
    <scope>NUCLEOTIDE SEQUENCE [LARGE SCALE GENOMIC DNA]</scope>
    <source>
        <strain evidence="2">Wonlab-2016</strain>
    </source>
</reference>
<keyword evidence="3" id="KW-1185">Reference proteome</keyword>
<feature type="compositionally biased region" description="Polar residues" evidence="1">
    <location>
        <begin position="283"/>
        <end position="293"/>
    </location>
</feature>
<evidence type="ECO:0000313" key="3">
    <source>
        <dbReference type="Proteomes" id="UP001519460"/>
    </source>
</evidence>
<gene>
    <name evidence="2" type="ORF">BaRGS_00008119</name>
</gene>
<dbReference type="AlphaFoldDB" id="A0ABD0LNE9"/>
<feature type="region of interest" description="Disordered" evidence="1">
    <location>
        <begin position="230"/>
        <end position="407"/>
    </location>
</feature>
<name>A0ABD0LNE9_9CAEN</name>
<feature type="compositionally biased region" description="Low complexity" evidence="1">
    <location>
        <begin position="353"/>
        <end position="363"/>
    </location>
</feature>
<feature type="compositionally biased region" description="Low complexity" evidence="1">
    <location>
        <begin position="265"/>
        <end position="275"/>
    </location>
</feature>
<feature type="compositionally biased region" description="Polar residues" evidence="1">
    <location>
        <begin position="372"/>
        <end position="407"/>
    </location>
</feature>
<dbReference type="Proteomes" id="UP001519460">
    <property type="component" value="Unassembled WGS sequence"/>
</dbReference>
<dbReference type="EMBL" id="JACVVK020000036">
    <property type="protein sequence ID" value="KAK7500544.1"/>
    <property type="molecule type" value="Genomic_DNA"/>
</dbReference>
<organism evidence="2 3">
    <name type="scientific">Batillaria attramentaria</name>
    <dbReference type="NCBI Taxonomy" id="370345"/>
    <lineage>
        <taxon>Eukaryota</taxon>
        <taxon>Metazoa</taxon>
        <taxon>Spiralia</taxon>
        <taxon>Lophotrochozoa</taxon>
        <taxon>Mollusca</taxon>
        <taxon>Gastropoda</taxon>
        <taxon>Caenogastropoda</taxon>
        <taxon>Sorbeoconcha</taxon>
        <taxon>Cerithioidea</taxon>
        <taxon>Batillariidae</taxon>
        <taxon>Batillaria</taxon>
    </lineage>
</organism>
<accession>A0ABD0LNE9</accession>
<evidence type="ECO:0000313" key="2">
    <source>
        <dbReference type="EMBL" id="KAK7500544.1"/>
    </source>
</evidence>
<comment type="caution">
    <text evidence="2">The sequence shown here is derived from an EMBL/GenBank/DDBJ whole genome shotgun (WGS) entry which is preliminary data.</text>
</comment>
<evidence type="ECO:0000256" key="1">
    <source>
        <dbReference type="SAM" id="MobiDB-lite"/>
    </source>
</evidence>
<feature type="compositionally biased region" description="Polar residues" evidence="1">
    <location>
        <begin position="300"/>
        <end position="310"/>
    </location>
</feature>
<protein>
    <submittedName>
        <fullName evidence="2">Uncharacterized protein</fullName>
    </submittedName>
</protein>
<proteinExistence type="predicted"/>
<sequence length="407" mass="42416">MRAHGYRLASDLTKNQAAELQNLRQQGKTGFYRNGRLHVEDRPSTGTADLWVTTTASTPVISAAEIARMTVISTRYTGVTLTNTHPSTTGNSMHVRMAISEVHTTATTAAMVHTTTTTVVMVHTTAVMVHTTTTTAVMVHTTTTTAVMLHTTTTTAVMLHTTATTAVMHTTTMTACMSTTTVISITGTGRTGQCLATTRTLHSSGSVIQQSEKTTMMPVVAFLVAAQQPATNDQEGDSPATVDSDTAGAATVPGQSRSEAVTCVTGAATGSSSSADMDCGRSVSPQLQPSSDDQLPEALVSTQNQTSSDTGPLGVSPPSAGSDVDTEQHVQTGGSGNDPLAEHSANADRADTVQSVQQEQQSSAELTAGSRDVTQASSTGRRSRQSTIPTSWSPVTTRQRSVASSKK</sequence>